<organism evidence="2 3">
    <name type="scientific">Corchorus olitorius</name>
    <dbReference type="NCBI Taxonomy" id="93759"/>
    <lineage>
        <taxon>Eukaryota</taxon>
        <taxon>Viridiplantae</taxon>
        <taxon>Streptophyta</taxon>
        <taxon>Embryophyta</taxon>
        <taxon>Tracheophyta</taxon>
        <taxon>Spermatophyta</taxon>
        <taxon>Magnoliopsida</taxon>
        <taxon>eudicotyledons</taxon>
        <taxon>Gunneridae</taxon>
        <taxon>Pentapetalae</taxon>
        <taxon>rosids</taxon>
        <taxon>malvids</taxon>
        <taxon>Malvales</taxon>
        <taxon>Malvaceae</taxon>
        <taxon>Grewioideae</taxon>
        <taxon>Apeibeae</taxon>
        <taxon>Corchorus</taxon>
    </lineage>
</organism>
<proteinExistence type="predicted"/>
<protein>
    <submittedName>
        <fullName evidence="2">Oxidoreductase/ transition metal ion binding protein</fullName>
    </submittedName>
</protein>
<accession>A0A1R3GEC0</accession>
<dbReference type="Proteomes" id="UP000187203">
    <property type="component" value="Unassembled WGS sequence"/>
</dbReference>
<reference evidence="3" key="1">
    <citation type="submission" date="2013-09" db="EMBL/GenBank/DDBJ databases">
        <title>Corchorus olitorius genome sequencing.</title>
        <authorList>
            <person name="Alam M."/>
            <person name="Haque M.S."/>
            <person name="Islam M.S."/>
            <person name="Emdad E.M."/>
            <person name="Islam M.M."/>
            <person name="Ahmed B."/>
            <person name="Halim A."/>
            <person name="Hossen Q.M.M."/>
            <person name="Hossain M.Z."/>
            <person name="Ahmed R."/>
            <person name="Khan M.M."/>
            <person name="Islam R."/>
            <person name="Rashid M.M."/>
            <person name="Khan S.A."/>
            <person name="Rahman M.S."/>
            <person name="Alam M."/>
            <person name="Yahiya A.S."/>
            <person name="Khan M.S."/>
            <person name="Azam M.S."/>
            <person name="Haque T."/>
            <person name="Lashkar M.Z.H."/>
            <person name="Akhand A.I."/>
            <person name="Morshed G."/>
            <person name="Roy S."/>
            <person name="Uddin K.S."/>
            <person name="Rabeya T."/>
            <person name="Hossain A.S."/>
            <person name="Chowdhury A."/>
            <person name="Snigdha A.R."/>
            <person name="Mortoza M.S."/>
            <person name="Matin S.A."/>
            <person name="Hoque S.M.E."/>
            <person name="Islam M.K."/>
            <person name="Roy D.K."/>
            <person name="Haider R."/>
            <person name="Moosa M.M."/>
            <person name="Elias S.M."/>
            <person name="Hasan A.M."/>
            <person name="Jahan S."/>
            <person name="Shafiuddin M."/>
            <person name="Mahmood N."/>
            <person name="Shommy N.S."/>
        </authorList>
    </citation>
    <scope>NUCLEOTIDE SEQUENCE [LARGE SCALE GENOMIC DNA]</scope>
    <source>
        <strain evidence="3">cv. O-4</strain>
    </source>
</reference>
<evidence type="ECO:0000313" key="3">
    <source>
        <dbReference type="Proteomes" id="UP000187203"/>
    </source>
</evidence>
<name>A0A1R3GEC0_9ROSI</name>
<feature type="region of interest" description="Disordered" evidence="1">
    <location>
        <begin position="1"/>
        <end position="27"/>
    </location>
</feature>
<dbReference type="EMBL" id="AWUE01022747">
    <property type="protein sequence ID" value="OMO56444.1"/>
    <property type="molecule type" value="Genomic_DNA"/>
</dbReference>
<evidence type="ECO:0000256" key="1">
    <source>
        <dbReference type="SAM" id="MobiDB-lite"/>
    </source>
</evidence>
<keyword evidence="3" id="KW-1185">Reference proteome</keyword>
<evidence type="ECO:0000313" key="2">
    <source>
        <dbReference type="EMBL" id="OMO56444.1"/>
    </source>
</evidence>
<gene>
    <name evidence="2" type="ORF">COLO4_35639</name>
</gene>
<dbReference type="AlphaFoldDB" id="A0A1R3GEC0"/>
<comment type="caution">
    <text evidence="2">The sequence shown here is derived from an EMBL/GenBank/DDBJ whole genome shotgun (WGS) entry which is preliminary data.</text>
</comment>
<sequence>MLFTSSSFLKRPKPISNPDSQSPETLDFKERKEEIKWGGFNGRGFEKRGDSRVSVFVVCLMAEAKSWKGVRS</sequence>